<dbReference type="InterPro" id="IPR013170">
    <property type="entry name" value="mRNA_splic_Cwf21_dom"/>
</dbReference>
<evidence type="ECO:0000256" key="4">
    <source>
        <dbReference type="ARBA" id="ARBA00022728"/>
    </source>
</evidence>
<evidence type="ECO:0000256" key="5">
    <source>
        <dbReference type="ARBA" id="ARBA00023187"/>
    </source>
</evidence>
<dbReference type="GO" id="GO:0008380">
    <property type="term" value="P:RNA splicing"/>
    <property type="evidence" value="ECO:0007669"/>
    <property type="project" value="UniProtKB-KW"/>
</dbReference>
<keyword evidence="5" id="KW-0508">mRNA splicing</keyword>
<dbReference type="GO" id="GO:0006397">
    <property type="term" value="P:mRNA processing"/>
    <property type="evidence" value="ECO:0007669"/>
    <property type="project" value="UniProtKB-KW"/>
</dbReference>
<feature type="compositionally biased region" description="Low complexity" evidence="7">
    <location>
        <begin position="269"/>
        <end position="289"/>
    </location>
</feature>
<feature type="region of interest" description="Disordered" evidence="7">
    <location>
        <begin position="34"/>
        <end position="63"/>
    </location>
</feature>
<evidence type="ECO:0000256" key="6">
    <source>
        <dbReference type="ARBA" id="ARBA00023242"/>
    </source>
</evidence>
<keyword evidence="8" id="KW-0472">Membrane</keyword>
<comment type="caution">
    <text evidence="10">The sequence shown here is derived from an EMBL/GenBank/DDBJ whole genome shotgun (WGS) entry which is preliminary data.</text>
</comment>
<dbReference type="AlphaFoldDB" id="A0A6A3JLI0"/>
<organism evidence="10 13">
    <name type="scientific">Phytophthora rubi</name>
    <dbReference type="NCBI Taxonomy" id="129364"/>
    <lineage>
        <taxon>Eukaryota</taxon>
        <taxon>Sar</taxon>
        <taxon>Stramenopiles</taxon>
        <taxon>Oomycota</taxon>
        <taxon>Peronosporomycetes</taxon>
        <taxon>Peronosporales</taxon>
        <taxon>Peronosporaceae</taxon>
        <taxon>Phytophthora</taxon>
    </lineage>
</organism>
<evidence type="ECO:0000313" key="10">
    <source>
        <dbReference type="EMBL" id="KAE8994437.1"/>
    </source>
</evidence>
<dbReference type="PANTHER" id="PTHR36562:SF5">
    <property type="entry name" value="SERINE_ARGININE REPETITIVE MATRIX 2"/>
    <property type="match status" value="1"/>
</dbReference>
<dbReference type="GO" id="GO:0005681">
    <property type="term" value="C:spliceosomal complex"/>
    <property type="evidence" value="ECO:0007669"/>
    <property type="project" value="UniProtKB-KW"/>
</dbReference>
<keyword evidence="8" id="KW-1133">Transmembrane helix</keyword>
<feature type="compositionally biased region" description="Basic residues" evidence="7">
    <location>
        <begin position="290"/>
        <end position="300"/>
    </location>
</feature>
<evidence type="ECO:0000259" key="9">
    <source>
        <dbReference type="Pfam" id="PF08312"/>
    </source>
</evidence>
<dbReference type="EMBL" id="QXFV01000381">
    <property type="protein sequence ID" value="KAE9039299.1"/>
    <property type="molecule type" value="Genomic_DNA"/>
</dbReference>
<feature type="compositionally biased region" description="Basic and acidic residues" evidence="7">
    <location>
        <begin position="397"/>
        <end position="425"/>
    </location>
</feature>
<comment type="subcellular location">
    <subcellularLocation>
        <location evidence="1">Nucleus</location>
    </subcellularLocation>
</comment>
<evidence type="ECO:0000313" key="11">
    <source>
        <dbReference type="EMBL" id="KAE9039299.1"/>
    </source>
</evidence>
<evidence type="ECO:0000256" key="3">
    <source>
        <dbReference type="ARBA" id="ARBA00022664"/>
    </source>
</evidence>
<keyword evidence="6" id="KW-0539">Nucleus</keyword>
<evidence type="ECO:0000313" key="12">
    <source>
        <dbReference type="Proteomes" id="UP000429607"/>
    </source>
</evidence>
<name>A0A6A3JLI0_9STRA</name>
<feature type="domain" description="CWF21" evidence="9">
    <location>
        <begin position="64"/>
        <end position="106"/>
    </location>
</feature>
<keyword evidence="3" id="KW-0507">mRNA processing</keyword>
<feature type="region of interest" description="Disordered" evidence="7">
    <location>
        <begin position="525"/>
        <end position="557"/>
    </location>
</feature>
<evidence type="ECO:0000313" key="13">
    <source>
        <dbReference type="Proteomes" id="UP000435112"/>
    </source>
</evidence>
<feature type="compositionally biased region" description="Pro residues" evidence="7">
    <location>
        <begin position="548"/>
        <end position="557"/>
    </location>
</feature>
<dbReference type="Pfam" id="PF08312">
    <property type="entry name" value="cwf21"/>
    <property type="match status" value="1"/>
</dbReference>
<gene>
    <name evidence="11" type="ORF">PR001_g7570</name>
    <name evidence="10" type="ORF">PR002_g19926</name>
</gene>
<feature type="transmembrane region" description="Helical" evidence="8">
    <location>
        <begin position="488"/>
        <end position="514"/>
    </location>
</feature>
<dbReference type="OrthoDB" id="10267305at2759"/>
<dbReference type="PANTHER" id="PTHR36562">
    <property type="entry name" value="SERINE/ARGININE REPETITIVE MATRIX 2"/>
    <property type="match status" value="1"/>
</dbReference>
<protein>
    <recommendedName>
        <fullName evidence="9">CWF21 domain-containing protein</fullName>
    </recommendedName>
</protein>
<evidence type="ECO:0000256" key="8">
    <source>
        <dbReference type="SAM" id="Phobius"/>
    </source>
</evidence>
<sequence length="557" mass="62419">MYNGIGLRTVRGSGTNGYVQRNLSYVNALRTRQTLARNQRGGSSGDFGAHRGGKSRPPPNADILLHEQKRKVELQLLEMSLEMEERGCDPDEIQDKVKRERERLLARLDVAGDRGRAKDAESSHARQKRKEEENRRIKDAFGIATDYVAGESFDPEAQERRRQERKERREQEWKEREEGRQQRLKEREEREEKMKARRERFRSPHSRSRSRPRRSRSSAERHSRDRRSRGRDDPKTRRESKSKSHSRSPVAERRSRRMSSATERKRRSVSSSSSESSRSGSSRASSPSRSRSRSRKARKDKRSEKASAKTKRAKRSRSRSSSRSVSSSESSSGSDSDRSRSPSRGRNGSRRKKAQGKVKEEKLPVSASPARSAVLKGEHKVLNLSGRSASVSAVADESPRREPGNKKEARGSEASVKTEQDSKESIVVAKNEEVKQEASPKLKAEKVEAPLPAALPVQCVSRRPPSWKKHEHRIPEDPSQSASPACALALALAFGVLGHVPLTFAVGVVGFFSLSLALSFGISSASAQQPSETPPQPESQPRPQQSTQPPPLRCAQL</sequence>
<feature type="compositionally biased region" description="Basic residues" evidence="7">
    <location>
        <begin position="308"/>
        <end position="320"/>
    </location>
</feature>
<reference evidence="12 13" key="1">
    <citation type="submission" date="2018-09" db="EMBL/GenBank/DDBJ databases">
        <title>Genomic investigation of the strawberry pathogen Phytophthora fragariae indicates pathogenicity is determined by transcriptional variation in three key races.</title>
        <authorList>
            <person name="Adams T.M."/>
            <person name="Armitage A.D."/>
            <person name="Sobczyk M.K."/>
            <person name="Bates H.J."/>
            <person name="Dunwell J.M."/>
            <person name="Nellist C.F."/>
            <person name="Harrison R.J."/>
        </authorList>
    </citation>
    <scope>NUCLEOTIDE SEQUENCE [LARGE SCALE GENOMIC DNA]</scope>
    <source>
        <strain evidence="11 12">SCRP249</strain>
        <strain evidence="10 13">SCRP324</strain>
    </source>
</reference>
<proteinExistence type="inferred from homology"/>
<comment type="similarity">
    <text evidence="2">Belongs to the CWC21 family.</text>
</comment>
<feature type="compositionally biased region" description="Basic and acidic residues" evidence="7">
    <location>
        <begin position="109"/>
        <end position="139"/>
    </location>
</feature>
<dbReference type="CDD" id="cd21372">
    <property type="entry name" value="cwf21_CWC21-like"/>
    <property type="match status" value="1"/>
</dbReference>
<accession>A0A6A3JLI0</accession>
<dbReference type="EMBL" id="QXFU01001850">
    <property type="protein sequence ID" value="KAE8994437.1"/>
    <property type="molecule type" value="Genomic_DNA"/>
</dbReference>
<feature type="compositionally biased region" description="Basic residues" evidence="7">
    <location>
        <begin position="341"/>
        <end position="356"/>
    </location>
</feature>
<feature type="compositionally biased region" description="Basic and acidic residues" evidence="7">
    <location>
        <begin position="230"/>
        <end position="242"/>
    </location>
</feature>
<dbReference type="Proteomes" id="UP000435112">
    <property type="component" value="Unassembled WGS sequence"/>
</dbReference>
<feature type="region of interest" description="Disordered" evidence="7">
    <location>
        <begin position="109"/>
        <end position="425"/>
    </location>
</feature>
<feature type="compositionally biased region" description="Basic residues" evidence="7">
    <location>
        <begin position="195"/>
        <end position="216"/>
    </location>
</feature>
<dbReference type="InterPro" id="IPR051372">
    <property type="entry name" value="CWC21"/>
</dbReference>
<keyword evidence="8" id="KW-0812">Transmembrane</keyword>
<dbReference type="Proteomes" id="UP000429607">
    <property type="component" value="Unassembled WGS sequence"/>
</dbReference>
<evidence type="ECO:0000256" key="1">
    <source>
        <dbReference type="ARBA" id="ARBA00004123"/>
    </source>
</evidence>
<keyword evidence="4" id="KW-0747">Spliceosome</keyword>
<evidence type="ECO:0000256" key="7">
    <source>
        <dbReference type="SAM" id="MobiDB-lite"/>
    </source>
</evidence>
<feature type="compositionally biased region" description="Low complexity" evidence="7">
    <location>
        <begin position="321"/>
        <end position="334"/>
    </location>
</feature>
<feature type="compositionally biased region" description="Basic and acidic residues" evidence="7">
    <location>
        <begin position="157"/>
        <end position="194"/>
    </location>
</feature>
<evidence type="ECO:0000256" key="2">
    <source>
        <dbReference type="ARBA" id="ARBA00005954"/>
    </source>
</evidence>